<dbReference type="InterPro" id="IPR001660">
    <property type="entry name" value="SAM"/>
</dbReference>
<proteinExistence type="predicted"/>
<dbReference type="Pfam" id="PF00017">
    <property type="entry name" value="SH2"/>
    <property type="match status" value="1"/>
</dbReference>
<keyword evidence="2" id="KW-0344">Guanine-nucleotide releasing factor</keyword>
<evidence type="ECO:0000313" key="9">
    <source>
        <dbReference type="RefSeq" id="XP_013783151.1"/>
    </source>
</evidence>
<feature type="region of interest" description="Disordered" evidence="4">
    <location>
        <begin position="386"/>
        <end position="410"/>
    </location>
</feature>
<name>A0ABM1BJC6_LIMPO</name>
<feature type="compositionally biased region" description="Polar residues" evidence="4">
    <location>
        <begin position="386"/>
        <end position="397"/>
    </location>
</feature>
<dbReference type="InterPro" id="IPR013761">
    <property type="entry name" value="SAM/pointed_sf"/>
</dbReference>
<dbReference type="Pfam" id="PF00536">
    <property type="entry name" value="SAM_1"/>
    <property type="match status" value="1"/>
</dbReference>
<feature type="region of interest" description="Disordered" evidence="4">
    <location>
        <begin position="436"/>
        <end position="464"/>
    </location>
</feature>
<dbReference type="SMART" id="SM00147">
    <property type="entry name" value="RasGEF"/>
    <property type="match status" value="1"/>
</dbReference>
<dbReference type="SMART" id="SM00252">
    <property type="entry name" value="SH2"/>
    <property type="match status" value="1"/>
</dbReference>
<reference evidence="9" key="1">
    <citation type="submission" date="2025-08" db="UniProtKB">
        <authorList>
            <consortium name="RefSeq"/>
        </authorList>
    </citation>
    <scope>IDENTIFICATION</scope>
    <source>
        <tissue evidence="9">Muscle</tissue>
    </source>
</reference>
<accession>A0ABM1BJC6</accession>
<sequence>MATQRGLTELSSDSSNKKPHLGINPWLQSLELFEYIEIFSKFKGVEDIIYMSERDLKEIGVKNGGHRAKISSSLILLREKYEKNLHVKAERRSFIDSKSHKSSQTLNFLSSHSAPTSGWTSKINSRRNSITMEPKVDSHTPEEELKKALEWELSLDNSDLRSHAWYHGTIPRQRAEELLKEDGQFLIRDCISRPGDYVLTCLCRRTPLHFVINKVVLQPYTVYERVQYQFEDECFDTVPDMVTYYVGNKKAISLASGAVISRPVNRSKPLSYYASRYGLECQMHYAVKALEQSSSDQRDYAEQPVVNARISQPPDIPPKIGNCDANNSPHGSPVLDTTHSSITAFATLRPHHYQTVTQKMGIMRVGSDPNLSPTIEKKRWEWRPSCSRSFGSASIDNDQPPPKPSRVPSFKYTQNAPIIKQTEGWHYSGTGISISANEQRENGEEPNKNFSDIRDSTAKSQDSKSDDLLNFFTSKKKPNEKVKHMSLPRKFHRATSGETRFSFLDSQNDDSEFAAIDSSVVLTIPDLNPPSHFNLSTFGTCLLSADNKPLESSTLLRVRHLLMENGPRVLANHLTKTDLEVLKISSRHNLGLRVTSGLELLTLPQGAQLQLDLLDRLECLKYFVAVTILTCGGEAERAMVLNKWIQVAIDTKTALGNLFGFTGIMKGLVLPQITRLRSTWFALRANFTENALTYESKLRPTLTSMEECSNPLAPNTCIPYLVSLITILQHHKDLNVKQEIQPVEEKPNTDSKEAEKPLTLGLPWEQKAADYGLQLLFTHLEMGRTYIQQNSTFKRNSEIVLENVKYDKQLLDMFKTEFHLRFLWGTKGAMVGANERCSKFDQLLKIISERCESH</sequence>
<dbReference type="InterPro" id="IPR044102">
    <property type="entry name" value="SH2_SHEP1/BCAR3/NSP1"/>
</dbReference>
<feature type="domain" description="SAM" evidence="7">
    <location>
        <begin position="23"/>
        <end position="80"/>
    </location>
</feature>
<keyword evidence="8" id="KW-1185">Reference proteome</keyword>
<dbReference type="InterPro" id="IPR036964">
    <property type="entry name" value="RASGEF_cat_dom_sf"/>
</dbReference>
<dbReference type="SUPFAM" id="SSF55550">
    <property type="entry name" value="SH2 domain"/>
    <property type="match status" value="1"/>
</dbReference>
<evidence type="ECO:0000256" key="3">
    <source>
        <dbReference type="PROSITE-ProRule" id="PRU00191"/>
    </source>
</evidence>
<dbReference type="PANTHER" id="PTHR14247">
    <property type="entry name" value="BREAST CANCER ANTI-ESTROGEN RESISTANCE PROTEIN 3 HOMOLOG-LIKE PROTEIN"/>
    <property type="match status" value="1"/>
</dbReference>
<feature type="domain" description="Ras-GEF" evidence="6">
    <location>
        <begin position="566"/>
        <end position="802"/>
    </location>
</feature>
<evidence type="ECO:0000259" key="7">
    <source>
        <dbReference type="PROSITE" id="PS50105"/>
    </source>
</evidence>
<dbReference type="SMART" id="SM00454">
    <property type="entry name" value="SAM"/>
    <property type="match status" value="1"/>
</dbReference>
<feature type="compositionally biased region" description="Basic and acidic residues" evidence="4">
    <location>
        <begin position="438"/>
        <end position="464"/>
    </location>
</feature>
<dbReference type="PROSITE" id="PS50105">
    <property type="entry name" value="SAM_DOMAIN"/>
    <property type="match status" value="1"/>
</dbReference>
<dbReference type="InterPro" id="IPR036860">
    <property type="entry name" value="SH2_dom_sf"/>
</dbReference>
<dbReference type="InterPro" id="IPR023578">
    <property type="entry name" value="Ras_GEF_dom_sf"/>
</dbReference>
<dbReference type="Gene3D" id="1.10.150.50">
    <property type="entry name" value="Transcription Factor, Ets-1"/>
    <property type="match status" value="1"/>
</dbReference>
<dbReference type="PANTHER" id="PTHR14247:SF8">
    <property type="entry name" value="RAS-GEF DOMAIN-CONTAINING PROTEIN"/>
    <property type="match status" value="1"/>
</dbReference>
<dbReference type="InterPro" id="IPR001895">
    <property type="entry name" value="RASGEF_cat_dom"/>
</dbReference>
<keyword evidence="1 3" id="KW-0727">SH2 domain</keyword>
<organism evidence="8 9">
    <name type="scientific">Limulus polyphemus</name>
    <name type="common">Atlantic horseshoe crab</name>
    <dbReference type="NCBI Taxonomy" id="6850"/>
    <lineage>
        <taxon>Eukaryota</taxon>
        <taxon>Metazoa</taxon>
        <taxon>Ecdysozoa</taxon>
        <taxon>Arthropoda</taxon>
        <taxon>Chelicerata</taxon>
        <taxon>Merostomata</taxon>
        <taxon>Xiphosura</taxon>
        <taxon>Limulidae</taxon>
        <taxon>Limulus</taxon>
    </lineage>
</organism>
<dbReference type="RefSeq" id="XP_013783151.1">
    <property type="nucleotide sequence ID" value="XM_013927697.2"/>
</dbReference>
<evidence type="ECO:0000259" key="6">
    <source>
        <dbReference type="PROSITE" id="PS50009"/>
    </source>
</evidence>
<evidence type="ECO:0000256" key="4">
    <source>
        <dbReference type="SAM" id="MobiDB-lite"/>
    </source>
</evidence>
<evidence type="ECO:0000259" key="5">
    <source>
        <dbReference type="PROSITE" id="PS50001"/>
    </source>
</evidence>
<dbReference type="SUPFAM" id="SSF48366">
    <property type="entry name" value="Ras GEF"/>
    <property type="match status" value="1"/>
</dbReference>
<feature type="domain" description="SH2" evidence="5">
    <location>
        <begin position="165"/>
        <end position="264"/>
    </location>
</feature>
<dbReference type="PROSITE" id="PS50009">
    <property type="entry name" value="RASGEF_CAT"/>
    <property type="match status" value="1"/>
</dbReference>
<dbReference type="Proteomes" id="UP000694941">
    <property type="component" value="Unplaced"/>
</dbReference>
<dbReference type="Gene3D" id="1.10.840.10">
    <property type="entry name" value="Ras guanine-nucleotide exchange factors catalytic domain"/>
    <property type="match status" value="1"/>
</dbReference>
<dbReference type="Gene3D" id="3.30.505.10">
    <property type="entry name" value="SH2 domain"/>
    <property type="match status" value="1"/>
</dbReference>
<evidence type="ECO:0000256" key="2">
    <source>
        <dbReference type="PROSITE-ProRule" id="PRU00168"/>
    </source>
</evidence>
<dbReference type="GeneID" id="106467351"/>
<evidence type="ECO:0000256" key="1">
    <source>
        <dbReference type="ARBA" id="ARBA00022999"/>
    </source>
</evidence>
<evidence type="ECO:0000313" key="8">
    <source>
        <dbReference type="Proteomes" id="UP000694941"/>
    </source>
</evidence>
<dbReference type="InterPro" id="IPR000980">
    <property type="entry name" value="SH2"/>
</dbReference>
<dbReference type="InterPro" id="IPR051853">
    <property type="entry name" value="SH2-Ras-GEF_adapter"/>
</dbReference>
<protein>
    <submittedName>
        <fullName evidence="9">SH2 domain-containing protein 3C-like isoform X1</fullName>
    </submittedName>
</protein>
<gene>
    <name evidence="9" type="primary">LOC106467351</name>
</gene>
<dbReference type="SUPFAM" id="SSF47769">
    <property type="entry name" value="SAM/Pointed domain"/>
    <property type="match status" value="1"/>
</dbReference>
<dbReference type="PROSITE" id="PS50001">
    <property type="entry name" value="SH2"/>
    <property type="match status" value="1"/>
</dbReference>
<dbReference type="CDD" id="cd10337">
    <property type="entry name" value="SH2_BCAR3"/>
    <property type="match status" value="1"/>
</dbReference>
<dbReference type="Pfam" id="PF00617">
    <property type="entry name" value="RasGEF"/>
    <property type="match status" value="1"/>
</dbReference>